<gene>
    <name evidence="2" type="ORF">KUF71_022065</name>
</gene>
<proteinExistence type="predicted"/>
<feature type="region of interest" description="Disordered" evidence="1">
    <location>
        <begin position="1"/>
        <end position="363"/>
    </location>
</feature>
<feature type="compositionally biased region" description="Basic residues" evidence="1">
    <location>
        <begin position="49"/>
        <end position="67"/>
    </location>
</feature>
<accession>A0AAE1H0K0</accession>
<evidence type="ECO:0000313" key="2">
    <source>
        <dbReference type="EMBL" id="KAK3912494.1"/>
    </source>
</evidence>
<dbReference type="AlphaFoldDB" id="A0AAE1H0K0"/>
<feature type="compositionally biased region" description="Low complexity" evidence="1">
    <location>
        <begin position="8"/>
        <end position="25"/>
    </location>
</feature>
<feature type="compositionally biased region" description="Low complexity" evidence="1">
    <location>
        <begin position="326"/>
        <end position="342"/>
    </location>
</feature>
<feature type="compositionally biased region" description="Basic residues" evidence="1">
    <location>
        <begin position="316"/>
        <end position="325"/>
    </location>
</feature>
<comment type="caution">
    <text evidence="2">The sequence shown here is derived from an EMBL/GenBank/DDBJ whole genome shotgun (WGS) entry which is preliminary data.</text>
</comment>
<feature type="compositionally biased region" description="Basic residues" evidence="1">
    <location>
        <begin position="270"/>
        <end position="300"/>
    </location>
</feature>
<feature type="compositionally biased region" description="Basic residues" evidence="1">
    <location>
        <begin position="346"/>
        <end position="363"/>
    </location>
</feature>
<keyword evidence="3" id="KW-1185">Reference proteome</keyword>
<feature type="compositionally biased region" description="Basic and acidic residues" evidence="1">
    <location>
        <begin position="36"/>
        <end position="48"/>
    </location>
</feature>
<name>A0AAE1H0K0_9NEOP</name>
<feature type="compositionally biased region" description="Low complexity" evidence="1">
    <location>
        <begin position="163"/>
        <end position="174"/>
    </location>
</feature>
<evidence type="ECO:0000313" key="3">
    <source>
        <dbReference type="Proteomes" id="UP001219518"/>
    </source>
</evidence>
<organism evidence="2 3">
    <name type="scientific">Frankliniella fusca</name>
    <dbReference type="NCBI Taxonomy" id="407009"/>
    <lineage>
        <taxon>Eukaryota</taxon>
        <taxon>Metazoa</taxon>
        <taxon>Ecdysozoa</taxon>
        <taxon>Arthropoda</taxon>
        <taxon>Hexapoda</taxon>
        <taxon>Insecta</taxon>
        <taxon>Pterygota</taxon>
        <taxon>Neoptera</taxon>
        <taxon>Paraneoptera</taxon>
        <taxon>Thysanoptera</taxon>
        <taxon>Terebrantia</taxon>
        <taxon>Thripoidea</taxon>
        <taxon>Thripidae</taxon>
        <taxon>Frankliniella</taxon>
    </lineage>
</organism>
<dbReference type="EMBL" id="JAHWGI010000293">
    <property type="protein sequence ID" value="KAK3912494.1"/>
    <property type="molecule type" value="Genomic_DNA"/>
</dbReference>
<feature type="compositionally biased region" description="Basic residues" evidence="1">
    <location>
        <begin position="26"/>
        <end position="35"/>
    </location>
</feature>
<sequence length="493" mass="54887">MPLDSGSESESSQRTAASSSSVASSRGRRERKKKRHDDSLADELEKKYKKEKKKKFVKKSRSSKKQPKPSAKSEEERKAKVFQANVLAAINDKNVTLRKSRPIAQRPTSSSTPRTNSNSPSLNGSTNIAEVSRADELPKQLALDSKQRSERAIAANALKERASAGSAPSRSSAGQGLQVTVDLTADVEEDYSPNNTVVKMEKFLSDDETGNNDTLVPDDETDRNKTLLPEDETSNKTLTAEEQTDKKLRRSKSMSPDMLRASNAHSKTNIAKKSKKKRKKNRKSRKSKKNKKSKKRRRRSSSSSESSSSDESDERRKKRKRKRKSSTSSSSSSDSSSSSSSDEIVKRKKNRKENKSVKRLRHDHLLHNSDSSDVEEIVKHSGVYIKTEAKRLIKQHCCSHSAAARNFMAAVLTPKAITECSIMGKLAKGPLGKPVQQREGLFRPALNAILDASRRLAKQKAFQIKDDTVIKKEMGTYQSEQRALARLASESSK</sequence>
<reference evidence="2" key="1">
    <citation type="submission" date="2021-07" db="EMBL/GenBank/DDBJ databases">
        <authorList>
            <person name="Catto M.A."/>
            <person name="Jacobson A."/>
            <person name="Kennedy G."/>
            <person name="Labadie P."/>
            <person name="Hunt B.G."/>
            <person name="Srinivasan R."/>
        </authorList>
    </citation>
    <scope>NUCLEOTIDE SEQUENCE</scope>
    <source>
        <strain evidence="2">PL_HMW_Pooled</strain>
        <tissue evidence="2">Head</tissue>
    </source>
</reference>
<feature type="compositionally biased region" description="Low complexity" evidence="1">
    <location>
        <begin position="106"/>
        <end position="121"/>
    </location>
</feature>
<protein>
    <submittedName>
        <fullName evidence="2">BEN domain-containing protein B1</fullName>
    </submittedName>
</protein>
<evidence type="ECO:0000256" key="1">
    <source>
        <dbReference type="SAM" id="MobiDB-lite"/>
    </source>
</evidence>
<dbReference type="Proteomes" id="UP001219518">
    <property type="component" value="Unassembled WGS sequence"/>
</dbReference>
<reference evidence="2" key="2">
    <citation type="journal article" date="2023" name="BMC Genomics">
        <title>Pest status, molecular evolution, and epigenetic factors derived from the genome assembly of Frankliniella fusca, a thysanopteran phytovirus vector.</title>
        <authorList>
            <person name="Catto M.A."/>
            <person name="Labadie P.E."/>
            <person name="Jacobson A.L."/>
            <person name="Kennedy G.G."/>
            <person name="Srinivasan R."/>
            <person name="Hunt B.G."/>
        </authorList>
    </citation>
    <scope>NUCLEOTIDE SEQUENCE</scope>
    <source>
        <strain evidence="2">PL_HMW_Pooled</strain>
    </source>
</reference>
<feature type="compositionally biased region" description="Acidic residues" evidence="1">
    <location>
        <begin position="206"/>
        <end position="221"/>
    </location>
</feature>